<dbReference type="Proteomes" id="UP001589536">
    <property type="component" value="Unassembled WGS sequence"/>
</dbReference>
<evidence type="ECO:0000313" key="1">
    <source>
        <dbReference type="EMBL" id="MFB9714083.1"/>
    </source>
</evidence>
<evidence type="ECO:0000313" key="2">
    <source>
        <dbReference type="Proteomes" id="UP001589536"/>
    </source>
</evidence>
<keyword evidence="2" id="KW-1185">Reference proteome</keyword>
<dbReference type="EMBL" id="JBHMBH010000019">
    <property type="protein sequence ID" value="MFB9714083.1"/>
    <property type="molecule type" value="Genomic_DNA"/>
</dbReference>
<dbReference type="RefSeq" id="WP_345043200.1">
    <property type="nucleotide sequence ID" value="NZ_BAABED010000001.1"/>
</dbReference>
<protein>
    <submittedName>
        <fullName evidence="1">Uncharacterized protein</fullName>
    </submittedName>
</protein>
<accession>A0ABV5UNJ0</accession>
<comment type="caution">
    <text evidence="1">The sequence shown here is derived from an EMBL/GenBank/DDBJ whole genome shotgun (WGS) entry which is preliminary data.</text>
</comment>
<sequence>MSVEEFGALSIAERQPYVQWLAKDLQALADDWYKETGSPADRLVPASETNTPTEASNDFAYKIRLAFTLPQGPDRDKVILGALQLGTASDAYPIWHAKSESVPIALGKISGSAFNIKLLTNADFLGSSTVTKSDGLKREYGQICQVTHFIDPTGANADPTQKLCLVEYANANGQPAKTWVRGQ</sequence>
<reference evidence="1 2" key="1">
    <citation type="submission" date="2024-09" db="EMBL/GenBank/DDBJ databases">
        <authorList>
            <person name="Sun Q."/>
            <person name="Mori K."/>
        </authorList>
    </citation>
    <scope>NUCLEOTIDE SEQUENCE [LARGE SCALE GENOMIC DNA]</scope>
    <source>
        <strain evidence="1 2">JCM 13519</strain>
    </source>
</reference>
<organism evidence="1 2">
    <name type="scientific">Arthrobacter methylotrophus</name>
    <dbReference type="NCBI Taxonomy" id="121291"/>
    <lineage>
        <taxon>Bacteria</taxon>
        <taxon>Bacillati</taxon>
        <taxon>Actinomycetota</taxon>
        <taxon>Actinomycetes</taxon>
        <taxon>Micrococcales</taxon>
        <taxon>Micrococcaceae</taxon>
        <taxon>Arthrobacter</taxon>
    </lineage>
</organism>
<gene>
    <name evidence="1" type="ORF">ACFFPI_07920</name>
</gene>
<proteinExistence type="predicted"/>
<name>A0ABV5UNJ0_9MICC</name>